<dbReference type="OrthoDB" id="6421305at2759"/>
<keyword evidence="3" id="KW-1185">Reference proteome</keyword>
<evidence type="ECO:0000313" key="2">
    <source>
        <dbReference type="EMBL" id="CAD7664798.1"/>
    </source>
</evidence>
<organism evidence="1">
    <name type="scientific">Oppiella nova</name>
    <dbReference type="NCBI Taxonomy" id="334625"/>
    <lineage>
        <taxon>Eukaryota</taxon>
        <taxon>Metazoa</taxon>
        <taxon>Ecdysozoa</taxon>
        <taxon>Arthropoda</taxon>
        <taxon>Chelicerata</taxon>
        <taxon>Arachnida</taxon>
        <taxon>Acari</taxon>
        <taxon>Acariformes</taxon>
        <taxon>Sarcoptiformes</taxon>
        <taxon>Oribatida</taxon>
        <taxon>Brachypylina</taxon>
        <taxon>Oppioidea</taxon>
        <taxon>Oppiidae</taxon>
        <taxon>Oppiella</taxon>
    </lineage>
</organism>
<evidence type="ECO:0000313" key="3">
    <source>
        <dbReference type="Proteomes" id="UP000728032"/>
    </source>
</evidence>
<dbReference type="EMBL" id="OC955898">
    <property type="protein sequence ID" value="CAD7664798.1"/>
    <property type="molecule type" value="Genomic_DNA"/>
</dbReference>
<dbReference type="Gene3D" id="3.30.200.20">
    <property type="entry name" value="Phosphorylase Kinase, domain 1"/>
    <property type="match status" value="1"/>
</dbReference>
<proteinExistence type="predicted"/>
<dbReference type="EMBL" id="OC955472">
    <property type="protein sequence ID" value="CAD7664737.1"/>
    <property type="molecule type" value="Genomic_DNA"/>
</dbReference>
<dbReference type="EMBL" id="CAJPVJ010040647">
    <property type="protein sequence ID" value="CAG2181874.1"/>
    <property type="molecule type" value="Genomic_DNA"/>
</dbReference>
<dbReference type="AlphaFoldDB" id="A0A7R9MR83"/>
<feature type="non-terminal residue" evidence="1">
    <location>
        <position position="1"/>
    </location>
</feature>
<evidence type="ECO:0000313" key="1">
    <source>
        <dbReference type="EMBL" id="CAD7664737.1"/>
    </source>
</evidence>
<accession>A0A7R9MR83</accession>
<protein>
    <submittedName>
        <fullName evidence="1">Uncharacterized protein</fullName>
    </submittedName>
</protein>
<sequence>MDSINDQNRRQRLLELEEHILKHKSELSVDGLLDCVQALVTDCNHPALRRLKNIEAFLQR</sequence>
<gene>
    <name evidence="1" type="ORF">ONB1V03_LOCUS21295</name>
    <name evidence="2" type="ORF">ONB1V03_LOCUS21356</name>
</gene>
<name>A0A7R9MR83_9ACAR</name>
<dbReference type="Proteomes" id="UP000728032">
    <property type="component" value="Unassembled WGS sequence"/>
</dbReference>
<dbReference type="EMBL" id="CAJPVJ010041073">
    <property type="protein sequence ID" value="CAG2181935.1"/>
    <property type="molecule type" value="Genomic_DNA"/>
</dbReference>
<reference evidence="1" key="1">
    <citation type="submission" date="2020-11" db="EMBL/GenBank/DDBJ databases">
        <authorList>
            <person name="Tran Van P."/>
        </authorList>
    </citation>
    <scope>NUCLEOTIDE SEQUENCE</scope>
</reference>